<dbReference type="GO" id="GO:0016857">
    <property type="term" value="F:racemase and epimerase activity, acting on carbohydrates and derivatives"/>
    <property type="evidence" value="ECO:0007669"/>
    <property type="project" value="InterPro"/>
</dbReference>
<dbReference type="GO" id="GO:0005975">
    <property type="term" value="P:carbohydrate metabolic process"/>
    <property type="evidence" value="ECO:0007669"/>
    <property type="project" value="InterPro"/>
</dbReference>
<feature type="non-terminal residue" evidence="3">
    <location>
        <position position="212"/>
    </location>
</feature>
<dbReference type="PROSITE" id="PS01086">
    <property type="entry name" value="RIBUL_P_3_EPIMER_2"/>
    <property type="match status" value="1"/>
</dbReference>
<dbReference type="GO" id="GO:0046872">
    <property type="term" value="F:metal ion binding"/>
    <property type="evidence" value="ECO:0007669"/>
    <property type="project" value="UniProtKB-KW"/>
</dbReference>
<evidence type="ECO:0000313" key="3">
    <source>
        <dbReference type="EMBL" id="PIV38480.1"/>
    </source>
</evidence>
<evidence type="ECO:0008006" key="5">
    <source>
        <dbReference type="Google" id="ProtNLM"/>
    </source>
</evidence>
<dbReference type="SUPFAM" id="SSF51366">
    <property type="entry name" value="Ribulose-phoshate binding barrel"/>
    <property type="match status" value="2"/>
</dbReference>
<dbReference type="EMBL" id="PEUE01000044">
    <property type="protein sequence ID" value="PIV38480.1"/>
    <property type="molecule type" value="Genomic_DNA"/>
</dbReference>
<dbReference type="Proteomes" id="UP000229247">
    <property type="component" value="Unassembled WGS sequence"/>
</dbReference>
<dbReference type="PANTHER" id="PTHR11749">
    <property type="entry name" value="RIBULOSE-5-PHOSPHATE-3-EPIMERASE"/>
    <property type="match status" value="1"/>
</dbReference>
<evidence type="ECO:0000256" key="1">
    <source>
        <dbReference type="ARBA" id="ARBA00022723"/>
    </source>
</evidence>
<reference evidence="4" key="1">
    <citation type="submission" date="2017-09" db="EMBL/GenBank/DDBJ databases">
        <title>Depth-based differentiation of microbial function through sediment-hosted aquifers and enrichment of novel symbionts in the deep terrestrial subsurface.</title>
        <authorList>
            <person name="Probst A.J."/>
            <person name="Ladd B."/>
            <person name="Jarett J.K."/>
            <person name="Geller-Mcgrath D.E."/>
            <person name="Sieber C.M.K."/>
            <person name="Emerson J.B."/>
            <person name="Anantharaman K."/>
            <person name="Thomas B.C."/>
            <person name="Malmstrom R."/>
            <person name="Stieglmeier M."/>
            <person name="Klingl A."/>
            <person name="Woyke T."/>
            <person name="Ryan C.M."/>
            <person name="Banfield J.F."/>
        </authorList>
    </citation>
    <scope>NUCLEOTIDE SEQUENCE [LARGE SCALE GENOMIC DNA]</scope>
</reference>
<dbReference type="Pfam" id="PF00834">
    <property type="entry name" value="Ribul_P_3_epim"/>
    <property type="match status" value="2"/>
</dbReference>
<protein>
    <recommendedName>
        <fullName evidence="5">Ribulose-phosphate 3-epimerase</fullName>
    </recommendedName>
</protein>
<dbReference type="AlphaFoldDB" id="A0A2M7D651"/>
<comment type="caution">
    <text evidence="3">The sequence shown here is derived from an EMBL/GenBank/DDBJ whole genome shotgun (WGS) entry which is preliminary data.</text>
</comment>
<dbReference type="InterPro" id="IPR000056">
    <property type="entry name" value="Ribul_P_3_epim-like"/>
</dbReference>
<keyword evidence="2" id="KW-0413">Isomerase</keyword>
<gene>
    <name evidence="3" type="ORF">COS30_01920</name>
</gene>
<sequence length="212" mass="23660">MVAEIIPAIIPKDFAELEVKIKLVEPYVKTVQLDVMDGVFVNNVTWPFDLAQGKLSIRELNNLKTDIFLEAHLMTAEPEKAAAEWLASKVGRIIIHYEAATVPSCHSGLDQACPVLDTGESKFNKNGLDSDFRQNDNKRETKSKIFNLIEKTHSANKEFGVALNSGTPIEVLDDFIDKIDLVLLMSVPPGQSGQKFDERVVPKIIALRQKYP</sequence>
<proteinExistence type="predicted"/>
<dbReference type="InterPro" id="IPR013785">
    <property type="entry name" value="Aldolase_TIM"/>
</dbReference>
<dbReference type="InterPro" id="IPR011060">
    <property type="entry name" value="RibuloseP-bd_barrel"/>
</dbReference>
<name>A0A2M7D651_9BACT</name>
<evidence type="ECO:0000256" key="2">
    <source>
        <dbReference type="ARBA" id="ARBA00023235"/>
    </source>
</evidence>
<keyword evidence="1" id="KW-0479">Metal-binding</keyword>
<dbReference type="Gene3D" id="3.20.20.70">
    <property type="entry name" value="Aldolase class I"/>
    <property type="match status" value="1"/>
</dbReference>
<evidence type="ECO:0000313" key="4">
    <source>
        <dbReference type="Proteomes" id="UP000229247"/>
    </source>
</evidence>
<accession>A0A2M7D651</accession>
<organism evidence="3 4">
    <name type="scientific">Candidatus Portnoybacteria bacterium CG02_land_8_20_14_3_00_45_8</name>
    <dbReference type="NCBI Taxonomy" id="1974807"/>
    <lineage>
        <taxon>Bacteria</taxon>
        <taxon>Candidatus Portnoyibacteriota</taxon>
    </lineage>
</organism>